<feature type="compositionally biased region" description="Low complexity" evidence="1">
    <location>
        <begin position="272"/>
        <end position="281"/>
    </location>
</feature>
<name>A0A0D6ER34_SPOSA</name>
<dbReference type="EMBL" id="CENE01000026">
    <property type="protein sequence ID" value="CEQ42424.1"/>
    <property type="molecule type" value="Genomic_DNA"/>
</dbReference>
<reference evidence="3" key="1">
    <citation type="submission" date="2015-02" db="EMBL/GenBank/DDBJ databases">
        <authorList>
            <person name="Gon?alves P."/>
        </authorList>
    </citation>
    <scope>NUCLEOTIDE SEQUENCE [LARGE SCALE GENOMIC DNA]</scope>
</reference>
<gene>
    <name evidence="2" type="primary">SPOSA6832_04245</name>
</gene>
<dbReference type="InterPro" id="IPR012479">
    <property type="entry name" value="SAP30BP"/>
</dbReference>
<dbReference type="PANTHER" id="PTHR13464:SF0">
    <property type="entry name" value="SAP30-BINDING PROTEIN"/>
    <property type="match status" value="1"/>
</dbReference>
<proteinExistence type="predicted"/>
<dbReference type="GO" id="GO:0006355">
    <property type="term" value="P:regulation of DNA-templated transcription"/>
    <property type="evidence" value="ECO:0007669"/>
    <property type="project" value="InterPro"/>
</dbReference>
<feature type="compositionally biased region" description="Gly residues" evidence="1">
    <location>
        <begin position="360"/>
        <end position="369"/>
    </location>
</feature>
<dbReference type="AlphaFoldDB" id="A0A0D6ER34"/>
<sequence>MKQRKRSGARRRATARTGSPRPRRPISSRGHAEPDVVRQRFRGRGPIHLRCSLCAWSGAIRAPITGQANPSRRTRPPVNRLKSAASSRAQSPLSGVKLPPPPSASSASPRPSASPSKYGKQREPSVSPPPYARAAPISTAAVAAARVEDERAEQGAGAASPVPVAGVNLDALAEFGIPPLPTGPCNPSVEAKLANFHALRQTRGLHFNDSLHASKAFRNPRIYAKLVDFVDVDETETNWSKDMWDPKGLGPDATASRIGARSTFSLPPPLLLPTDSSLADPPWFPTRQPNCRRSAPKRKRLVNSRALAPRSPSPPVETAAAAPQSTANGTSGTGIAATESGNARRTAAGSGVDGTRARGTGAGVLGDAS</sequence>
<protein>
    <submittedName>
        <fullName evidence="2">SPOSA6832_04245-mRNA-1:cds</fullName>
    </submittedName>
</protein>
<feature type="compositionally biased region" description="Basic residues" evidence="1">
    <location>
        <begin position="1"/>
        <end position="14"/>
    </location>
</feature>
<feature type="non-terminal residue" evidence="2">
    <location>
        <position position="1"/>
    </location>
</feature>
<dbReference type="GO" id="GO:0005634">
    <property type="term" value="C:nucleus"/>
    <property type="evidence" value="ECO:0007669"/>
    <property type="project" value="TreeGrafter"/>
</dbReference>
<organism evidence="2 3">
    <name type="scientific">Sporidiobolus salmonicolor</name>
    <name type="common">Yeast-like fungus</name>
    <name type="synonym">Sporobolomyces salmonicolor</name>
    <dbReference type="NCBI Taxonomy" id="5005"/>
    <lineage>
        <taxon>Eukaryota</taxon>
        <taxon>Fungi</taxon>
        <taxon>Dikarya</taxon>
        <taxon>Basidiomycota</taxon>
        <taxon>Pucciniomycotina</taxon>
        <taxon>Microbotryomycetes</taxon>
        <taxon>Sporidiobolales</taxon>
        <taxon>Sporidiobolaceae</taxon>
        <taxon>Sporobolomyces</taxon>
    </lineage>
</organism>
<dbReference type="Proteomes" id="UP000243876">
    <property type="component" value="Unassembled WGS sequence"/>
</dbReference>
<evidence type="ECO:0000313" key="2">
    <source>
        <dbReference type="EMBL" id="CEQ42424.1"/>
    </source>
</evidence>
<dbReference type="OrthoDB" id="1714508at2759"/>
<feature type="region of interest" description="Disordered" evidence="1">
    <location>
        <begin position="65"/>
        <end position="133"/>
    </location>
</feature>
<feature type="compositionally biased region" description="Low complexity" evidence="1">
    <location>
        <begin position="104"/>
        <end position="116"/>
    </location>
</feature>
<evidence type="ECO:0000313" key="3">
    <source>
        <dbReference type="Proteomes" id="UP000243876"/>
    </source>
</evidence>
<dbReference type="PANTHER" id="PTHR13464">
    <property type="entry name" value="TRANSCRIPTIONAL REGULATOR PROTEIN HCNGP"/>
    <property type="match status" value="1"/>
</dbReference>
<feature type="compositionally biased region" description="Polar residues" evidence="1">
    <location>
        <begin position="84"/>
        <end position="93"/>
    </location>
</feature>
<accession>A0A0D6ER34</accession>
<feature type="region of interest" description="Disordered" evidence="1">
    <location>
        <begin position="272"/>
        <end position="369"/>
    </location>
</feature>
<keyword evidence="3" id="KW-1185">Reference proteome</keyword>
<dbReference type="Pfam" id="PF07818">
    <property type="entry name" value="HCNGP"/>
    <property type="match status" value="1"/>
</dbReference>
<evidence type="ECO:0000256" key="1">
    <source>
        <dbReference type="SAM" id="MobiDB-lite"/>
    </source>
</evidence>
<feature type="region of interest" description="Disordered" evidence="1">
    <location>
        <begin position="1"/>
        <end position="39"/>
    </location>
</feature>